<dbReference type="GO" id="GO:0005886">
    <property type="term" value="C:plasma membrane"/>
    <property type="evidence" value="ECO:0007669"/>
    <property type="project" value="UniProtKB-SubCell"/>
</dbReference>
<comment type="similarity">
    <text evidence="2">Belongs to the ZIP transporter (TC 2.A.5) family.</text>
</comment>
<evidence type="ECO:0000313" key="9">
    <source>
        <dbReference type="EMBL" id="AMW99413.1"/>
    </source>
</evidence>
<feature type="transmembrane region" description="Helical" evidence="8">
    <location>
        <begin position="130"/>
        <end position="149"/>
    </location>
</feature>
<reference evidence="10" key="2">
    <citation type="submission" date="2016-03" db="EMBL/GenBank/DDBJ databases">
        <authorList>
            <person name="Ploux O."/>
        </authorList>
    </citation>
    <scope>NUCLEOTIDE SEQUENCE [LARGE SCALE GENOMIC DNA]</scope>
    <source>
        <strain evidence="10">PP9</strain>
    </source>
</reference>
<evidence type="ECO:0000256" key="5">
    <source>
        <dbReference type="ARBA" id="ARBA00022833"/>
    </source>
</evidence>
<feature type="transmembrane region" description="Helical" evidence="8">
    <location>
        <begin position="32"/>
        <end position="52"/>
    </location>
</feature>
<evidence type="ECO:0000256" key="4">
    <source>
        <dbReference type="ARBA" id="ARBA00022692"/>
    </source>
</evidence>
<reference evidence="9 10" key="1">
    <citation type="journal article" date="2016" name="Genome Announc.">
        <title>Whole-Genome Sequence of Rummeliibacillus stabekisii Strain PP9 Isolated from Antarctic Soil.</title>
        <authorList>
            <person name="da Mota F.F."/>
            <person name="Vollu R.E."/>
            <person name="Jurelevicius D."/>
            <person name="Seldin L."/>
        </authorList>
    </citation>
    <scope>NUCLEOTIDE SEQUENCE [LARGE SCALE GENOMIC DNA]</scope>
    <source>
        <strain evidence="9 10">PP9</strain>
    </source>
</reference>
<dbReference type="STRING" id="241244.ATY39_07985"/>
<keyword evidence="6 8" id="KW-1133">Transmembrane helix</keyword>
<keyword evidence="5" id="KW-0862">Zinc</keyword>
<evidence type="ECO:0000256" key="6">
    <source>
        <dbReference type="ARBA" id="ARBA00022989"/>
    </source>
</evidence>
<feature type="transmembrane region" description="Helical" evidence="8">
    <location>
        <begin position="58"/>
        <end position="78"/>
    </location>
</feature>
<evidence type="ECO:0008006" key="11">
    <source>
        <dbReference type="Google" id="ProtNLM"/>
    </source>
</evidence>
<sequence length="241" mass="25693">MGIGIIGFLATASGLGVGGILATIFKGTIRKAAAINGICAGILLGLLFIEIIPESLQLSGVMIFGIGVFWGIIAFSVLHGFMHGEMESMNFQREQHGRAGAILALSIAIHNLPLGLSLGFGETTGMSSSLLFSIILHNIPEGLAIFIPLSLAKISFKRHIFILLAVSFPVGLGAILGSVIGASYPIFWAILLSFSIGMIISVVWKEIIMEAAGRTSFLYVLKYLILGMFVMASFLFFFPPI</sequence>
<dbReference type="EMBL" id="CP014806">
    <property type="protein sequence ID" value="AMW99413.1"/>
    <property type="molecule type" value="Genomic_DNA"/>
</dbReference>
<protein>
    <recommendedName>
        <fullName evidence="11">Zinc transporter ZupT</fullName>
    </recommendedName>
</protein>
<feature type="transmembrane region" description="Helical" evidence="8">
    <location>
        <begin position="216"/>
        <end position="238"/>
    </location>
</feature>
<feature type="transmembrane region" description="Helical" evidence="8">
    <location>
        <begin position="99"/>
        <end position="118"/>
    </location>
</feature>
<evidence type="ECO:0000256" key="3">
    <source>
        <dbReference type="ARBA" id="ARBA00022475"/>
    </source>
</evidence>
<organism evidence="9 10">
    <name type="scientific">Rummeliibacillus stabekisii</name>
    <dbReference type="NCBI Taxonomy" id="241244"/>
    <lineage>
        <taxon>Bacteria</taxon>
        <taxon>Bacillati</taxon>
        <taxon>Bacillota</taxon>
        <taxon>Bacilli</taxon>
        <taxon>Bacillales</taxon>
        <taxon>Caryophanaceae</taxon>
        <taxon>Rummeliibacillus</taxon>
    </lineage>
</organism>
<dbReference type="KEGG" id="rst:ATY39_07985"/>
<dbReference type="AlphaFoldDB" id="A0A143HCE4"/>
<feature type="transmembrane region" description="Helical" evidence="8">
    <location>
        <begin position="161"/>
        <end position="180"/>
    </location>
</feature>
<dbReference type="Pfam" id="PF02535">
    <property type="entry name" value="Zip"/>
    <property type="match status" value="1"/>
</dbReference>
<feature type="transmembrane region" description="Helical" evidence="8">
    <location>
        <begin position="186"/>
        <end position="204"/>
    </location>
</feature>
<gene>
    <name evidence="9" type="ORF">ATY39_07985</name>
</gene>
<dbReference type="GO" id="GO:0005385">
    <property type="term" value="F:zinc ion transmembrane transporter activity"/>
    <property type="evidence" value="ECO:0007669"/>
    <property type="project" value="TreeGrafter"/>
</dbReference>
<dbReference type="PANTHER" id="PTHR11040:SF211">
    <property type="entry name" value="ZINC TRANSPORTER ZIP11"/>
    <property type="match status" value="1"/>
</dbReference>
<dbReference type="InterPro" id="IPR003689">
    <property type="entry name" value="ZIP"/>
</dbReference>
<evidence type="ECO:0000256" key="2">
    <source>
        <dbReference type="ARBA" id="ARBA00006939"/>
    </source>
</evidence>
<dbReference type="Proteomes" id="UP000076021">
    <property type="component" value="Chromosome"/>
</dbReference>
<evidence type="ECO:0000256" key="1">
    <source>
        <dbReference type="ARBA" id="ARBA00004651"/>
    </source>
</evidence>
<keyword evidence="4 8" id="KW-0812">Transmembrane</keyword>
<accession>A0A143HCE4</accession>
<keyword evidence="7 8" id="KW-0472">Membrane</keyword>
<evidence type="ECO:0000313" key="10">
    <source>
        <dbReference type="Proteomes" id="UP000076021"/>
    </source>
</evidence>
<comment type="subcellular location">
    <subcellularLocation>
        <location evidence="1">Cell membrane</location>
        <topology evidence="1">Multi-pass membrane protein</topology>
    </subcellularLocation>
</comment>
<dbReference type="OrthoDB" id="9787346at2"/>
<name>A0A143HCE4_9BACL</name>
<keyword evidence="10" id="KW-1185">Reference proteome</keyword>
<proteinExistence type="inferred from homology"/>
<feature type="transmembrane region" description="Helical" evidence="8">
    <location>
        <begin position="6"/>
        <end position="25"/>
    </location>
</feature>
<dbReference type="PANTHER" id="PTHR11040">
    <property type="entry name" value="ZINC/IRON TRANSPORTER"/>
    <property type="match status" value="1"/>
</dbReference>
<evidence type="ECO:0000256" key="7">
    <source>
        <dbReference type="ARBA" id="ARBA00023136"/>
    </source>
</evidence>
<dbReference type="RefSeq" id="WP_066788277.1">
    <property type="nucleotide sequence ID" value="NZ_CP014806.1"/>
</dbReference>
<keyword evidence="3" id="KW-1003">Cell membrane</keyword>
<evidence type="ECO:0000256" key="8">
    <source>
        <dbReference type="SAM" id="Phobius"/>
    </source>
</evidence>